<dbReference type="GO" id="GO:0016973">
    <property type="term" value="P:poly(A)+ mRNA export from nucleus"/>
    <property type="evidence" value="ECO:0007669"/>
    <property type="project" value="TreeGrafter"/>
</dbReference>
<dbReference type="AlphaFoldDB" id="A0A9D5BMH3"/>
<name>A0A9D5BMH3_PEA</name>
<dbReference type="PANTHER" id="PTHR33416:SF20">
    <property type="entry name" value="NUCLEAR PORE COMPLEX PROTEIN NUP1"/>
    <property type="match status" value="1"/>
</dbReference>
<gene>
    <name evidence="1" type="ORF">KIW84_014129</name>
</gene>
<protein>
    <submittedName>
        <fullName evidence="1">Uncharacterized protein</fullName>
    </submittedName>
</protein>
<dbReference type="GO" id="GO:0005635">
    <property type="term" value="C:nuclear envelope"/>
    <property type="evidence" value="ECO:0007669"/>
    <property type="project" value="TreeGrafter"/>
</dbReference>
<sequence length="210" mass="22642">MLDQSDVGNVKFNVDTPNVPGSIGGKLFVKDANVESPATYSAANVPGSTGGKPFHVKDVNAESPGNQQGAVGGSNVQINCSNSDQGGLIELEKLLKQKTFTRPEIDHLIALMQARVVDALIRGRRLKVSSNKRLQSDLRVSLSCAFEGHGLRLVCTITELEGLMGLLADTISVVACRNNIISVRKPGGFGMPNLRQNSSHEWLQHLERRS</sequence>
<dbReference type="GO" id="GO:0071763">
    <property type="term" value="P:nuclear membrane organization"/>
    <property type="evidence" value="ECO:0007669"/>
    <property type="project" value="TreeGrafter"/>
</dbReference>
<dbReference type="EMBL" id="JAMSHJ010000001">
    <property type="protein sequence ID" value="KAI5446157.1"/>
    <property type="molecule type" value="Genomic_DNA"/>
</dbReference>
<proteinExistence type="predicted"/>
<dbReference type="Gramene" id="Psat01G0412900-T1">
    <property type="protein sequence ID" value="KAI5446157.1"/>
    <property type="gene ID" value="KIW84_014129"/>
</dbReference>
<organism evidence="1 2">
    <name type="scientific">Pisum sativum</name>
    <name type="common">Garden pea</name>
    <name type="synonym">Lathyrus oleraceus</name>
    <dbReference type="NCBI Taxonomy" id="3888"/>
    <lineage>
        <taxon>Eukaryota</taxon>
        <taxon>Viridiplantae</taxon>
        <taxon>Streptophyta</taxon>
        <taxon>Embryophyta</taxon>
        <taxon>Tracheophyta</taxon>
        <taxon>Spermatophyta</taxon>
        <taxon>Magnoliopsida</taxon>
        <taxon>eudicotyledons</taxon>
        <taxon>Gunneridae</taxon>
        <taxon>Pentapetalae</taxon>
        <taxon>rosids</taxon>
        <taxon>fabids</taxon>
        <taxon>Fabales</taxon>
        <taxon>Fabaceae</taxon>
        <taxon>Papilionoideae</taxon>
        <taxon>50 kb inversion clade</taxon>
        <taxon>NPAAA clade</taxon>
        <taxon>Hologalegina</taxon>
        <taxon>IRL clade</taxon>
        <taxon>Fabeae</taxon>
        <taxon>Lathyrus</taxon>
    </lineage>
</organism>
<dbReference type="Proteomes" id="UP001058974">
    <property type="component" value="Chromosome 1"/>
</dbReference>
<keyword evidence="2" id="KW-1185">Reference proteome</keyword>
<evidence type="ECO:0000313" key="2">
    <source>
        <dbReference type="Proteomes" id="UP001058974"/>
    </source>
</evidence>
<comment type="caution">
    <text evidence="1">The sequence shown here is derived from an EMBL/GenBank/DDBJ whole genome shotgun (WGS) entry which is preliminary data.</text>
</comment>
<reference evidence="1 2" key="1">
    <citation type="journal article" date="2022" name="Nat. Genet.">
        <title>Improved pea reference genome and pan-genome highlight genomic features and evolutionary characteristics.</title>
        <authorList>
            <person name="Yang T."/>
            <person name="Liu R."/>
            <person name="Luo Y."/>
            <person name="Hu S."/>
            <person name="Wang D."/>
            <person name="Wang C."/>
            <person name="Pandey M.K."/>
            <person name="Ge S."/>
            <person name="Xu Q."/>
            <person name="Li N."/>
            <person name="Li G."/>
            <person name="Huang Y."/>
            <person name="Saxena R.K."/>
            <person name="Ji Y."/>
            <person name="Li M."/>
            <person name="Yan X."/>
            <person name="He Y."/>
            <person name="Liu Y."/>
            <person name="Wang X."/>
            <person name="Xiang C."/>
            <person name="Varshney R.K."/>
            <person name="Ding H."/>
            <person name="Gao S."/>
            <person name="Zong X."/>
        </authorList>
    </citation>
    <scope>NUCLEOTIDE SEQUENCE [LARGE SCALE GENOMIC DNA]</scope>
    <source>
        <strain evidence="1 2">cv. Zhongwan 6</strain>
    </source>
</reference>
<dbReference type="PANTHER" id="PTHR33416">
    <property type="entry name" value="NUCLEAR PORE COMPLEX PROTEIN NUP1"/>
    <property type="match status" value="1"/>
</dbReference>
<evidence type="ECO:0000313" key="1">
    <source>
        <dbReference type="EMBL" id="KAI5446157.1"/>
    </source>
</evidence>
<accession>A0A9D5BMH3</accession>